<sequence length="158" mass="17260">MVRLVSNITTIEESDMRFRKPTVEPLEINLTPMIDCLLFLIVFLLLATSFNHFSRLNIILPEAEGVALTDDKNSIEVAVQEDGSYLVNGITLASSNEAELTSMLQQEAGSNRDMLFVIAADANATHQSVVRVMDIAGKLGFLNINISTVVPLGQALPQ</sequence>
<keyword evidence="7" id="KW-0653">Protein transport</keyword>
<dbReference type="Pfam" id="PF02472">
    <property type="entry name" value="ExbD"/>
    <property type="match status" value="1"/>
</dbReference>
<dbReference type="STRING" id="335284.Pcryo_1061"/>
<keyword evidence="10" id="KW-1185">Reference proteome</keyword>
<reference evidence="9" key="1">
    <citation type="submission" date="2006-03" db="EMBL/GenBank/DDBJ databases">
        <title>Complete sequence of chromosome of Psychrobacter cryohalolentis K5.</title>
        <authorList>
            <consortium name="US DOE Joint Genome Institute"/>
            <person name="Copeland A."/>
            <person name="Lucas S."/>
            <person name="Lapidus A."/>
            <person name="Barry K."/>
            <person name="Detter J.C."/>
            <person name="Glavina del Rio T."/>
            <person name="Hammon N."/>
            <person name="Israni S."/>
            <person name="Dalin E."/>
            <person name="Tice H."/>
            <person name="Pitluck S."/>
            <person name="Brettin T."/>
            <person name="Bruce D."/>
            <person name="Han C."/>
            <person name="Tapia R."/>
            <person name="Sims D.R."/>
            <person name="Gilna P."/>
            <person name="Schmutz J."/>
            <person name="Larimer F."/>
            <person name="Land M."/>
            <person name="Hauser L."/>
            <person name="Kyrpides N."/>
            <person name="Kim E."/>
            <person name="Richardson P."/>
        </authorList>
    </citation>
    <scope>NUCLEOTIDE SEQUENCE</scope>
    <source>
        <strain evidence="9">K5</strain>
    </source>
</reference>
<evidence type="ECO:0000256" key="3">
    <source>
        <dbReference type="ARBA" id="ARBA00022475"/>
    </source>
</evidence>
<dbReference type="GO" id="GO:0022857">
    <property type="term" value="F:transmembrane transporter activity"/>
    <property type="evidence" value="ECO:0007669"/>
    <property type="project" value="InterPro"/>
</dbReference>
<dbReference type="EMBL" id="CP000323">
    <property type="protein sequence ID" value="ABE74842.1"/>
    <property type="molecule type" value="Genomic_DNA"/>
</dbReference>
<gene>
    <name evidence="9" type="ordered locus">Pcryo_1061</name>
</gene>
<feature type="transmembrane region" description="Helical" evidence="8">
    <location>
        <begin position="30"/>
        <end position="50"/>
    </location>
</feature>
<dbReference type="KEGG" id="pcr:Pcryo_1061"/>
<dbReference type="InterPro" id="IPR003400">
    <property type="entry name" value="ExbD"/>
</dbReference>
<keyword evidence="7" id="KW-0813">Transport</keyword>
<evidence type="ECO:0000256" key="7">
    <source>
        <dbReference type="RuleBase" id="RU003879"/>
    </source>
</evidence>
<evidence type="ECO:0000256" key="6">
    <source>
        <dbReference type="ARBA" id="ARBA00023136"/>
    </source>
</evidence>
<dbReference type="PANTHER" id="PTHR30558:SF3">
    <property type="entry name" value="BIOPOLYMER TRANSPORT PROTEIN EXBD-RELATED"/>
    <property type="match status" value="1"/>
</dbReference>
<proteinExistence type="inferred from homology"/>
<dbReference type="Proteomes" id="UP000002425">
    <property type="component" value="Chromosome"/>
</dbReference>
<dbReference type="HOGENOM" id="CLU_085305_3_3_6"/>
<keyword evidence="6 8" id="KW-0472">Membrane</keyword>
<protein>
    <submittedName>
        <fullName evidence="9">Biopolymer transport protein ExbD/TolR</fullName>
    </submittedName>
</protein>
<dbReference type="PANTHER" id="PTHR30558">
    <property type="entry name" value="EXBD MEMBRANE COMPONENT OF PMF-DRIVEN MACROMOLECULE IMPORT SYSTEM"/>
    <property type="match status" value="1"/>
</dbReference>
<keyword evidence="5 8" id="KW-1133">Transmembrane helix</keyword>
<evidence type="ECO:0000313" key="10">
    <source>
        <dbReference type="Proteomes" id="UP000002425"/>
    </source>
</evidence>
<dbReference type="GO" id="GO:0005886">
    <property type="term" value="C:plasma membrane"/>
    <property type="evidence" value="ECO:0007669"/>
    <property type="project" value="UniProtKB-SubCell"/>
</dbReference>
<keyword evidence="4 7" id="KW-0812">Transmembrane</keyword>
<evidence type="ECO:0000256" key="5">
    <source>
        <dbReference type="ARBA" id="ARBA00022989"/>
    </source>
</evidence>
<keyword evidence="3" id="KW-1003">Cell membrane</keyword>
<evidence type="ECO:0000256" key="2">
    <source>
        <dbReference type="ARBA" id="ARBA00005811"/>
    </source>
</evidence>
<evidence type="ECO:0000256" key="4">
    <source>
        <dbReference type="ARBA" id="ARBA00022692"/>
    </source>
</evidence>
<organism evidence="9 10">
    <name type="scientific">Psychrobacter cryohalolentis (strain ATCC BAA-1226 / DSM 17306 / VKM B-2378 / K5)</name>
    <dbReference type="NCBI Taxonomy" id="335284"/>
    <lineage>
        <taxon>Bacteria</taxon>
        <taxon>Pseudomonadati</taxon>
        <taxon>Pseudomonadota</taxon>
        <taxon>Gammaproteobacteria</taxon>
        <taxon>Moraxellales</taxon>
        <taxon>Moraxellaceae</taxon>
        <taxon>Psychrobacter</taxon>
    </lineage>
</organism>
<evidence type="ECO:0000256" key="1">
    <source>
        <dbReference type="ARBA" id="ARBA00004162"/>
    </source>
</evidence>
<dbReference type="AlphaFoldDB" id="Q1QBW1"/>
<name>Q1QBW1_PSYCK</name>
<dbReference type="Gene3D" id="3.30.420.270">
    <property type="match status" value="1"/>
</dbReference>
<comment type="similarity">
    <text evidence="2 7">Belongs to the ExbD/TolR family.</text>
</comment>
<dbReference type="GO" id="GO:0015031">
    <property type="term" value="P:protein transport"/>
    <property type="evidence" value="ECO:0007669"/>
    <property type="project" value="UniProtKB-KW"/>
</dbReference>
<accession>Q1QBW1</accession>
<dbReference type="eggNOG" id="COG0848">
    <property type="taxonomic scope" value="Bacteria"/>
</dbReference>
<evidence type="ECO:0000256" key="8">
    <source>
        <dbReference type="SAM" id="Phobius"/>
    </source>
</evidence>
<evidence type="ECO:0000313" key="9">
    <source>
        <dbReference type="EMBL" id="ABE74842.1"/>
    </source>
</evidence>
<comment type="subcellular location">
    <subcellularLocation>
        <location evidence="1">Cell membrane</location>
        <topology evidence="1">Single-pass membrane protein</topology>
    </subcellularLocation>
    <subcellularLocation>
        <location evidence="7">Cell membrane</location>
        <topology evidence="7">Single-pass type II membrane protein</topology>
    </subcellularLocation>
</comment>